<dbReference type="InterPro" id="IPR003465">
    <property type="entry name" value="Prot_inh_I20"/>
</dbReference>
<gene>
    <name evidence="4" type="ORF">DCAR_0101406</name>
</gene>
<dbReference type="PANTHER" id="PTHR33832:SF15">
    <property type="entry name" value="SERINE-TYPE ENDOPEPTIDASE INHIBITOR"/>
    <property type="match status" value="1"/>
</dbReference>
<dbReference type="Gene3D" id="3.30.60.30">
    <property type="match status" value="1"/>
</dbReference>
<organism evidence="4 5">
    <name type="scientific">Daucus carota subsp. sativus</name>
    <name type="common">Carrot</name>
    <dbReference type="NCBI Taxonomy" id="79200"/>
    <lineage>
        <taxon>Eukaryota</taxon>
        <taxon>Viridiplantae</taxon>
        <taxon>Streptophyta</taxon>
        <taxon>Embryophyta</taxon>
        <taxon>Tracheophyta</taxon>
        <taxon>Spermatophyta</taxon>
        <taxon>Magnoliopsida</taxon>
        <taxon>eudicotyledons</taxon>
        <taxon>Gunneridae</taxon>
        <taxon>Pentapetalae</taxon>
        <taxon>asterids</taxon>
        <taxon>campanulids</taxon>
        <taxon>Apiales</taxon>
        <taxon>Apiaceae</taxon>
        <taxon>Apioideae</taxon>
        <taxon>Scandiceae</taxon>
        <taxon>Daucinae</taxon>
        <taxon>Daucus</taxon>
        <taxon>Daucus sect. Daucus</taxon>
    </lineage>
</organism>
<dbReference type="Proteomes" id="UP000077755">
    <property type="component" value="Chromosome 1"/>
</dbReference>
<reference evidence="4" key="1">
    <citation type="journal article" date="2016" name="Nat. Genet.">
        <title>A high-quality carrot genome assembly provides new insights into carotenoid accumulation and asterid genome evolution.</title>
        <authorList>
            <person name="Iorizzo M."/>
            <person name="Ellison S."/>
            <person name="Senalik D."/>
            <person name="Zeng P."/>
            <person name="Satapoomin P."/>
            <person name="Huang J."/>
            <person name="Bowman M."/>
            <person name="Iovene M."/>
            <person name="Sanseverino W."/>
            <person name="Cavagnaro P."/>
            <person name="Yildiz M."/>
            <person name="Macko-Podgorni A."/>
            <person name="Moranska E."/>
            <person name="Grzebelus E."/>
            <person name="Grzebelus D."/>
            <person name="Ashrafi H."/>
            <person name="Zheng Z."/>
            <person name="Cheng S."/>
            <person name="Spooner D."/>
            <person name="Van Deynze A."/>
            <person name="Simon P."/>
        </authorList>
    </citation>
    <scope>NUCLEOTIDE SEQUENCE</scope>
    <source>
        <tissue evidence="4">Leaf</tissue>
    </source>
</reference>
<evidence type="ECO:0000256" key="2">
    <source>
        <dbReference type="ARBA" id="ARBA00022690"/>
    </source>
</evidence>
<dbReference type="Pfam" id="PF02428">
    <property type="entry name" value="Prot_inhib_II"/>
    <property type="match status" value="1"/>
</dbReference>
<evidence type="ECO:0000313" key="5">
    <source>
        <dbReference type="Proteomes" id="UP000077755"/>
    </source>
</evidence>
<evidence type="ECO:0000256" key="1">
    <source>
        <dbReference type="ARBA" id="ARBA00007766"/>
    </source>
</evidence>
<protein>
    <submittedName>
        <fullName evidence="4">Uncharacterized protein</fullName>
    </submittedName>
</protein>
<dbReference type="EMBL" id="CP093343">
    <property type="protein sequence ID" value="WOG82243.1"/>
    <property type="molecule type" value="Genomic_DNA"/>
</dbReference>
<reference evidence="4" key="2">
    <citation type="submission" date="2022-03" db="EMBL/GenBank/DDBJ databases">
        <title>Draft title - Genomic analysis of global carrot germplasm unveils the trajectory of domestication and the origin of high carotenoid orange carrot.</title>
        <authorList>
            <person name="Iorizzo M."/>
            <person name="Ellison S."/>
            <person name="Senalik D."/>
            <person name="Macko-Podgorni A."/>
            <person name="Grzebelus D."/>
            <person name="Bostan H."/>
            <person name="Rolling W."/>
            <person name="Curaba J."/>
            <person name="Simon P."/>
        </authorList>
    </citation>
    <scope>NUCLEOTIDE SEQUENCE</scope>
    <source>
        <tissue evidence="4">Leaf</tissue>
    </source>
</reference>
<evidence type="ECO:0000256" key="3">
    <source>
        <dbReference type="ARBA" id="ARBA00022900"/>
    </source>
</evidence>
<name>A0AAF1AGQ4_DAUCS</name>
<proteinExistence type="inferred from homology"/>
<dbReference type="GO" id="GO:0004867">
    <property type="term" value="F:serine-type endopeptidase inhibitor activity"/>
    <property type="evidence" value="ECO:0007669"/>
    <property type="project" value="UniProtKB-KW"/>
</dbReference>
<dbReference type="AlphaFoldDB" id="A0AAF1AGQ4"/>
<accession>A0AAF1AGQ4</accession>
<evidence type="ECO:0000313" key="4">
    <source>
        <dbReference type="EMBL" id="WOG82243.1"/>
    </source>
</evidence>
<comment type="similarity">
    <text evidence="1">Belongs to the protease inhibitor I20 (potato type II proteinase inhibitor) family.</text>
</comment>
<dbReference type="PANTHER" id="PTHR33832">
    <property type="entry name" value="SERINE-TYPE ENDOPEPTIDASE INHIBITOR"/>
    <property type="match status" value="1"/>
</dbReference>
<keyword evidence="2" id="KW-0646">Protease inhibitor</keyword>
<keyword evidence="5" id="KW-1185">Reference proteome</keyword>
<sequence>MDWIGMLLEAGGVAKACYLYCLQVDYMTCPSSGEEKLEPKCNCCLAPKGCTLHLSGGSSMLCSKT</sequence>
<dbReference type="SUPFAM" id="SSF100897">
    <property type="entry name" value="Plant proteinase inhibitors"/>
    <property type="match status" value="1"/>
</dbReference>
<keyword evidence="3" id="KW-0722">Serine protease inhibitor</keyword>
<dbReference type="InterPro" id="IPR051391">
    <property type="entry name" value="Protease_inhibitor_I20"/>
</dbReference>